<dbReference type="EMBL" id="KZ824899">
    <property type="protein sequence ID" value="RAH75919.1"/>
    <property type="molecule type" value="Genomic_DNA"/>
</dbReference>
<keyword evidence="2" id="KW-1185">Reference proteome</keyword>
<evidence type="ECO:0000313" key="1">
    <source>
        <dbReference type="EMBL" id="RAH75919.1"/>
    </source>
</evidence>
<dbReference type="RefSeq" id="XP_025521813.1">
    <property type="nucleotide sequence ID" value="XM_025676596.1"/>
</dbReference>
<dbReference type="Proteomes" id="UP000249497">
    <property type="component" value="Unassembled WGS sequence"/>
</dbReference>
<name>A0A8T8WKC5_ASPJA</name>
<dbReference type="GeneID" id="37180289"/>
<organism evidence="1 2">
    <name type="scientific">Aspergillus japonicus CBS 114.51</name>
    <dbReference type="NCBI Taxonomy" id="1448312"/>
    <lineage>
        <taxon>Eukaryota</taxon>
        <taxon>Fungi</taxon>
        <taxon>Dikarya</taxon>
        <taxon>Ascomycota</taxon>
        <taxon>Pezizomycotina</taxon>
        <taxon>Eurotiomycetes</taxon>
        <taxon>Eurotiomycetidae</taxon>
        <taxon>Eurotiales</taxon>
        <taxon>Aspergillaceae</taxon>
        <taxon>Aspergillus</taxon>
        <taxon>Aspergillus subgen. Circumdati</taxon>
    </lineage>
</organism>
<reference evidence="1 2" key="1">
    <citation type="submission" date="2018-02" db="EMBL/GenBank/DDBJ databases">
        <title>The genomes of Aspergillus section Nigri reveals drivers in fungal speciation.</title>
        <authorList>
            <consortium name="DOE Joint Genome Institute"/>
            <person name="Vesth T.C."/>
            <person name="Nybo J."/>
            <person name="Theobald S."/>
            <person name="Brandl J."/>
            <person name="Frisvad J.C."/>
            <person name="Nielsen K.F."/>
            <person name="Lyhne E.K."/>
            <person name="Kogle M.E."/>
            <person name="Kuo A."/>
            <person name="Riley R."/>
            <person name="Clum A."/>
            <person name="Nolan M."/>
            <person name="Lipzen A."/>
            <person name="Salamov A."/>
            <person name="Henrissat B."/>
            <person name="Wiebenga A."/>
            <person name="De vries R.P."/>
            <person name="Grigoriev I.V."/>
            <person name="Mortensen U.H."/>
            <person name="Andersen M.R."/>
            <person name="Baker S.E."/>
        </authorList>
    </citation>
    <scope>NUCLEOTIDE SEQUENCE [LARGE SCALE GENOMIC DNA]</scope>
    <source>
        <strain evidence="1 2">CBS 114.51</strain>
    </source>
</reference>
<dbReference type="AlphaFoldDB" id="A0A8T8WKC5"/>
<protein>
    <submittedName>
        <fullName evidence="1">Uncharacterized protein</fullName>
    </submittedName>
</protein>
<sequence>MCFGVFLACFLCFVTCFLLSSAFSFLFISSSSLGSHWDWKDIGIWDLGRKTGVEGTAGRLPIYGRDWISPKLYTPGTTTWQRLLLQLQRLQRLTITICG</sequence>
<accession>A0A8T8WKC5</accession>
<gene>
    <name evidence="1" type="ORF">BO86DRAFT_44761</name>
</gene>
<evidence type="ECO:0000313" key="2">
    <source>
        <dbReference type="Proteomes" id="UP000249497"/>
    </source>
</evidence>
<proteinExistence type="predicted"/>